<keyword evidence="1" id="KW-0805">Transcription regulation</keyword>
<evidence type="ECO:0000313" key="5">
    <source>
        <dbReference type="Proteomes" id="UP000721045"/>
    </source>
</evidence>
<comment type="caution">
    <text evidence="4">The sequence shown here is derived from an EMBL/GenBank/DDBJ whole genome shotgun (WGS) entry which is preliminary data.</text>
</comment>
<evidence type="ECO:0000256" key="1">
    <source>
        <dbReference type="ARBA" id="ARBA00023015"/>
    </source>
</evidence>
<dbReference type="InterPro" id="IPR009057">
    <property type="entry name" value="Homeodomain-like_sf"/>
</dbReference>
<accession>A0A930WF47</accession>
<keyword evidence="2" id="KW-0804">Transcription</keyword>
<proteinExistence type="predicted"/>
<evidence type="ECO:0000313" key="4">
    <source>
        <dbReference type="EMBL" id="MBF1713344.1"/>
    </source>
</evidence>
<dbReference type="PROSITE" id="PS01124">
    <property type="entry name" value="HTH_ARAC_FAMILY_2"/>
    <property type="match status" value="1"/>
</dbReference>
<reference evidence="4" key="1">
    <citation type="submission" date="2020-04" db="EMBL/GenBank/DDBJ databases">
        <title>Deep metagenomics examines the oral microbiome during advanced dental caries in children, revealing novel taxa and co-occurrences with host molecules.</title>
        <authorList>
            <person name="Baker J.L."/>
            <person name="Morton J.T."/>
            <person name="Dinis M."/>
            <person name="Alvarez R."/>
            <person name="Tran N.C."/>
            <person name="Knight R."/>
            <person name="Edlund A."/>
        </authorList>
    </citation>
    <scope>NUCLEOTIDE SEQUENCE</scope>
    <source>
        <strain evidence="4">JCVI_23_bin.22</strain>
    </source>
</reference>
<dbReference type="Gene3D" id="1.10.10.60">
    <property type="entry name" value="Homeodomain-like"/>
    <property type="match status" value="1"/>
</dbReference>
<name>A0A930WF47_STRIT</name>
<sequence>MCKASIASGKDITTAYAECGFGDYSGFYRTFRKEFGMSPNEFKNSSEKIKSR</sequence>
<dbReference type="InterPro" id="IPR018060">
    <property type="entry name" value="HTH_AraC"/>
</dbReference>
<evidence type="ECO:0000259" key="3">
    <source>
        <dbReference type="PROSITE" id="PS01124"/>
    </source>
</evidence>
<dbReference type="Proteomes" id="UP000721045">
    <property type="component" value="Unassembled WGS sequence"/>
</dbReference>
<organism evidence="4 5">
    <name type="scientific">Streptococcus intermedius</name>
    <dbReference type="NCBI Taxonomy" id="1338"/>
    <lineage>
        <taxon>Bacteria</taxon>
        <taxon>Bacillati</taxon>
        <taxon>Bacillota</taxon>
        <taxon>Bacilli</taxon>
        <taxon>Lactobacillales</taxon>
        <taxon>Streptococcaceae</taxon>
        <taxon>Streptococcus</taxon>
        <taxon>Streptococcus anginosus group</taxon>
    </lineage>
</organism>
<dbReference type="SUPFAM" id="SSF46689">
    <property type="entry name" value="Homeodomain-like"/>
    <property type="match status" value="1"/>
</dbReference>
<dbReference type="Pfam" id="PF12833">
    <property type="entry name" value="HTH_18"/>
    <property type="match status" value="1"/>
</dbReference>
<feature type="domain" description="HTH araC/xylS-type" evidence="3">
    <location>
        <begin position="1"/>
        <end position="45"/>
    </location>
</feature>
<evidence type="ECO:0000256" key="2">
    <source>
        <dbReference type="ARBA" id="ARBA00023163"/>
    </source>
</evidence>
<dbReference type="RefSeq" id="WP_020997947.1">
    <property type="nucleotide sequence ID" value="NZ_AP014880.1"/>
</dbReference>
<dbReference type="GO" id="GO:0043565">
    <property type="term" value="F:sequence-specific DNA binding"/>
    <property type="evidence" value="ECO:0007669"/>
    <property type="project" value="InterPro"/>
</dbReference>
<protein>
    <submittedName>
        <fullName evidence="4">AraC family transcriptional regulator</fullName>
    </submittedName>
</protein>
<gene>
    <name evidence="4" type="ORF">HXO88_06390</name>
</gene>
<dbReference type="GO" id="GO:0003700">
    <property type="term" value="F:DNA-binding transcription factor activity"/>
    <property type="evidence" value="ECO:0007669"/>
    <property type="project" value="InterPro"/>
</dbReference>
<dbReference type="EMBL" id="JABZYP010000023">
    <property type="protein sequence ID" value="MBF1713344.1"/>
    <property type="molecule type" value="Genomic_DNA"/>
</dbReference>
<dbReference type="AlphaFoldDB" id="A0A930WF47"/>